<accession>A0ABT2ELD3</accession>
<dbReference type="EMBL" id="JANUCP010000002">
    <property type="protein sequence ID" value="MCS3918504.1"/>
    <property type="molecule type" value="Genomic_DNA"/>
</dbReference>
<reference evidence="1 2" key="1">
    <citation type="submission" date="2022-08" db="EMBL/GenBank/DDBJ databases">
        <title>Bacterial and archaeal communities from various locations to study Microbial Dark Matter (Phase II).</title>
        <authorList>
            <person name="Stepanauskas R."/>
        </authorList>
    </citation>
    <scope>NUCLEOTIDE SEQUENCE [LARGE SCALE GENOMIC DNA]</scope>
    <source>
        <strain evidence="1 2">PD1</strain>
    </source>
</reference>
<gene>
    <name evidence="1" type="ORF">M2350_000904</name>
</gene>
<comment type="caution">
    <text evidence="1">The sequence shown here is derived from an EMBL/GenBank/DDBJ whole genome shotgun (WGS) entry which is preliminary data.</text>
</comment>
<protein>
    <recommendedName>
        <fullName evidence="3">SpoVT-AbrB domain-containing protein</fullName>
    </recommendedName>
</protein>
<dbReference type="RefSeq" id="WP_259094410.1">
    <property type="nucleotide sequence ID" value="NZ_CP130454.1"/>
</dbReference>
<evidence type="ECO:0000313" key="1">
    <source>
        <dbReference type="EMBL" id="MCS3918504.1"/>
    </source>
</evidence>
<keyword evidence="2" id="KW-1185">Reference proteome</keyword>
<proteinExistence type="predicted"/>
<dbReference type="Proteomes" id="UP001204798">
    <property type="component" value="Unassembled WGS sequence"/>
</dbReference>
<sequence length="83" mass="9564">MTTKLVRFEDGKIVLPDDFRDWASSGEQLVAIFEDDTIIIKRIRKPPLTEIARQAPEEPEMPLQEIAAEVHKYREEKRGAGRS</sequence>
<organism evidence="1 2">
    <name type="scientific">Candidatus Fervidibacter sacchari</name>
    <dbReference type="NCBI Taxonomy" id="1448929"/>
    <lineage>
        <taxon>Bacteria</taxon>
        <taxon>Candidatus Fervidibacterota</taxon>
        <taxon>Candidatus Fervidibacter</taxon>
    </lineage>
</organism>
<evidence type="ECO:0008006" key="3">
    <source>
        <dbReference type="Google" id="ProtNLM"/>
    </source>
</evidence>
<evidence type="ECO:0000313" key="2">
    <source>
        <dbReference type="Proteomes" id="UP001204798"/>
    </source>
</evidence>
<name>A0ABT2ELD3_9BACT</name>